<reference evidence="1 3" key="1">
    <citation type="submission" date="2016-10" db="EMBL/GenBank/DDBJ databases">
        <authorList>
            <person name="Varghese N."/>
            <person name="Submissions S."/>
        </authorList>
    </citation>
    <scope>NUCLEOTIDE SEQUENCE [LARGE SCALE GENOMIC DNA]</scope>
    <source>
        <strain evidence="1 3">DSM 19299</strain>
    </source>
</reference>
<protein>
    <submittedName>
        <fullName evidence="1">A nuclease of the HNH/ENDO VII superfamily with conserved WHH</fullName>
    </submittedName>
</protein>
<dbReference type="OrthoDB" id="1218225at2"/>
<name>A0A2X2Z9U2_CHRJE</name>
<dbReference type="InterPro" id="IPR032869">
    <property type="entry name" value="WHH_dom_containing"/>
</dbReference>
<dbReference type="EMBL" id="FNEG01000002">
    <property type="protein sequence ID" value="SDI61516.1"/>
    <property type="molecule type" value="Genomic_DNA"/>
</dbReference>
<evidence type="ECO:0000313" key="4">
    <source>
        <dbReference type="Proteomes" id="UP000251670"/>
    </source>
</evidence>
<dbReference type="RefSeq" id="WP_089735054.1">
    <property type="nucleotide sequence ID" value="NZ_FNEG01000002.1"/>
</dbReference>
<dbReference type="AlphaFoldDB" id="A0A2X2Z9U2"/>
<evidence type="ECO:0000313" key="3">
    <source>
        <dbReference type="Proteomes" id="UP000199426"/>
    </source>
</evidence>
<dbReference type="STRING" id="445960.SAMN05421542_1489"/>
<sequence length="824" mass="93704">MKNTDYKDVFDIGKEALSMKNKFIVPPISQMPFLIGENVRGMSNVNPDVAVKINNKNSSSTAKSYFPGSPISKNGNTNIIADLIGPFIEKNGFNFNSESYFFDSNFNGTYGDGGDILAFKLLLFVSTDGIKVKECYEVTNPDDDEVILFLETDGGLSKQVLYGKISEKVRKQFTDKDGNLKSNLFDAQVMRGVQKYADVNQKIVEELMKKGYIEDTPIKEGFFKYLKYSAIGVTAFPKLVGWALNKIGNGIDFLKISDEFWDTENEEYFFQKDNLIEKLSISQSSITSLESLLEKKEGLDVTDLLPDAIEEMAKYVLSRLRTYIDKYNIFIKENIEKIYAGFEDPTADFIFDRISEYIAFQCGKWNALVDFVSGIFKFFGLLLEAPFKIAKDFQATLEYLDNFWDIITHDDFFKNLFESAQLTYEKIKKELKSKNSDEYSWTRIAYFSGYGLCTIATFFIPVGQLGNLTKTGKFGEITAKFTEEISRGFTKGASIITQKTAQAYQNSLKILQEIGEILINGGEKFYAFLNKIWKKIADFFIKSKDAFGRLKELMGIGLSEITSKALIKFKINVRKIGSGGLGSLGSLPDNTYKLYHKGIEIFSGKEKSVAKFTRELEAMGKEAAEKYLDELAYFKDNIANRIAEGRFTKKILKKNIDLVDESGETFFRLAKKDYEKFISFAKKTAQERKAIIEEVNSQLKNSTKKYNPDNAKLKGYDVPKSPLGTSPDFSKTPQYLYNQKSIIKIKIMGSRKLDFKESFRLMGITDGKVIKTILKDYTWHHLDDLTEDMVCTMQLVLKEAHEATYTHYGSAGQLKKTIPLKKYL</sequence>
<proteinExistence type="predicted"/>
<dbReference type="EMBL" id="UAWB01000014">
    <property type="protein sequence ID" value="SQB47220.1"/>
    <property type="molecule type" value="Genomic_DNA"/>
</dbReference>
<organism evidence="2 4">
    <name type="scientific">Chryseobacterium jejuense</name>
    <dbReference type="NCBI Taxonomy" id="445960"/>
    <lineage>
        <taxon>Bacteria</taxon>
        <taxon>Pseudomonadati</taxon>
        <taxon>Bacteroidota</taxon>
        <taxon>Flavobacteriia</taxon>
        <taxon>Flavobacteriales</taxon>
        <taxon>Weeksellaceae</taxon>
        <taxon>Chryseobacterium group</taxon>
        <taxon>Chryseobacterium</taxon>
    </lineage>
</organism>
<evidence type="ECO:0000313" key="2">
    <source>
        <dbReference type="EMBL" id="SQB47220.1"/>
    </source>
</evidence>
<evidence type="ECO:0000313" key="1">
    <source>
        <dbReference type="EMBL" id="SDI61516.1"/>
    </source>
</evidence>
<dbReference type="Proteomes" id="UP000251670">
    <property type="component" value="Unassembled WGS sequence"/>
</dbReference>
<dbReference type="Proteomes" id="UP000199426">
    <property type="component" value="Unassembled WGS sequence"/>
</dbReference>
<dbReference type="Pfam" id="PF14414">
    <property type="entry name" value="WHH"/>
    <property type="match status" value="1"/>
</dbReference>
<reference evidence="2 4" key="2">
    <citation type="submission" date="2018-06" db="EMBL/GenBank/DDBJ databases">
        <authorList>
            <consortium name="Pathogen Informatics"/>
            <person name="Doyle S."/>
        </authorList>
    </citation>
    <scope>NUCLEOTIDE SEQUENCE [LARGE SCALE GENOMIC DNA]</scope>
    <source>
        <strain evidence="2 4">NCTC13492</strain>
    </source>
</reference>
<keyword evidence="3" id="KW-1185">Reference proteome</keyword>
<gene>
    <name evidence="2" type="ORF">NCTC13492_04299</name>
    <name evidence="1" type="ORF">SAMN05421542_1489</name>
</gene>
<accession>A0A2X2Z9U2</accession>